<dbReference type="GO" id="GO:0002098">
    <property type="term" value="P:tRNA wobble uridine modification"/>
    <property type="evidence" value="ECO:0007669"/>
    <property type="project" value="InterPro"/>
</dbReference>
<keyword evidence="6" id="KW-0963">Cytoplasm</keyword>
<dbReference type="CTD" id="54859"/>
<comment type="similarity">
    <text evidence="4">Belongs to the ELP6 family.</text>
</comment>
<evidence type="ECO:0000256" key="4">
    <source>
        <dbReference type="ARBA" id="ARBA00008837"/>
    </source>
</evidence>
<evidence type="ECO:0000256" key="2">
    <source>
        <dbReference type="ARBA" id="ARBA00004496"/>
    </source>
</evidence>
<dbReference type="GO" id="GO:0005634">
    <property type="term" value="C:nucleus"/>
    <property type="evidence" value="ECO:0007669"/>
    <property type="project" value="UniProtKB-SubCell"/>
</dbReference>
<dbReference type="OrthoDB" id="9995306at2759"/>
<evidence type="ECO:0000256" key="3">
    <source>
        <dbReference type="ARBA" id="ARBA00005043"/>
    </source>
</evidence>
<dbReference type="GO" id="GO:0005737">
    <property type="term" value="C:cytoplasm"/>
    <property type="evidence" value="ECO:0007669"/>
    <property type="project" value="UniProtKB-SubCell"/>
</dbReference>
<protein>
    <recommendedName>
        <fullName evidence="5">Elongator complex protein 6</fullName>
    </recommendedName>
    <alternativeName>
        <fullName evidence="9">Protein TMEM103</fullName>
    </alternativeName>
</protein>
<dbReference type="KEGG" id="sfm:108923667"/>
<comment type="pathway">
    <text evidence="3">tRNA modification; 5-methoxycarbonylmethyl-2-thiouridine-tRNA biosynthesis.</text>
</comment>
<evidence type="ECO:0000256" key="5">
    <source>
        <dbReference type="ARBA" id="ARBA00020263"/>
    </source>
</evidence>
<keyword evidence="13" id="KW-1185">Reference proteome</keyword>
<dbReference type="GeneID" id="108923667"/>
<dbReference type="InterPro" id="IPR018627">
    <property type="entry name" value="ELP6"/>
</dbReference>
<dbReference type="Proteomes" id="UP000034805">
    <property type="component" value="Unassembled WGS sequence"/>
</dbReference>
<dbReference type="UniPathway" id="UPA00988"/>
<dbReference type="Ensembl" id="ENSSFOT00015013746.2">
    <property type="protein sequence ID" value="ENSSFOP00015013578.1"/>
    <property type="gene ID" value="ENSSFOG00015008752.2"/>
</dbReference>
<reference evidence="10 12" key="1">
    <citation type="submission" date="2015-08" db="EMBL/GenBank/DDBJ databases">
        <title>The genome of the Asian arowana (Scleropages formosus).</title>
        <authorList>
            <person name="Tan M.H."/>
            <person name="Gan H.M."/>
            <person name="Croft L.J."/>
            <person name="Austin C.M."/>
        </authorList>
    </citation>
    <scope>NUCLEOTIDE SEQUENCE [LARGE SCALE GENOMIC DNA]</scope>
    <source>
        <strain evidence="10">Aro1</strain>
    </source>
</reference>
<dbReference type="PANTHER" id="PTHR16184:SF6">
    <property type="entry name" value="ELONGATOR COMPLEX PROTEIN 6"/>
    <property type="match status" value="1"/>
</dbReference>
<dbReference type="PANTHER" id="PTHR16184">
    <property type="entry name" value="ELONGATOR COMPLEX PROTEIN 6"/>
    <property type="match status" value="1"/>
</dbReference>
<evidence type="ECO:0000256" key="7">
    <source>
        <dbReference type="ARBA" id="ARBA00022694"/>
    </source>
</evidence>
<name>A0A0P7UYK6_SCLFO</name>
<dbReference type="InterPro" id="IPR027417">
    <property type="entry name" value="P-loop_NTPase"/>
</dbReference>
<keyword evidence="7" id="KW-0819">tRNA processing</keyword>
<dbReference type="GO" id="GO:0033588">
    <property type="term" value="C:elongator holoenzyme complex"/>
    <property type="evidence" value="ECO:0007669"/>
    <property type="project" value="InterPro"/>
</dbReference>
<evidence type="ECO:0000313" key="13">
    <source>
        <dbReference type="Proteomes" id="UP000694397"/>
    </source>
</evidence>
<evidence type="ECO:0000256" key="9">
    <source>
        <dbReference type="ARBA" id="ARBA00045027"/>
    </source>
</evidence>
<dbReference type="Pfam" id="PF09807">
    <property type="entry name" value="ELP6"/>
    <property type="match status" value="1"/>
</dbReference>
<dbReference type="CDD" id="cd19495">
    <property type="entry name" value="Elp6"/>
    <property type="match status" value="1"/>
</dbReference>
<evidence type="ECO:0000256" key="6">
    <source>
        <dbReference type="ARBA" id="ARBA00022490"/>
    </source>
</evidence>
<dbReference type="GeneTree" id="ENSGT00390000011734"/>
<evidence type="ECO:0000313" key="11">
    <source>
        <dbReference type="Ensembl" id="ENSSFOP00015013578.1"/>
    </source>
</evidence>
<evidence type="ECO:0000256" key="1">
    <source>
        <dbReference type="ARBA" id="ARBA00004123"/>
    </source>
</evidence>
<dbReference type="EMBL" id="JARO02006462">
    <property type="protein sequence ID" value="KPP65227.1"/>
    <property type="molecule type" value="Genomic_DNA"/>
</dbReference>
<organism evidence="10 12">
    <name type="scientific">Scleropages formosus</name>
    <name type="common">Asian bonytongue</name>
    <name type="synonym">Osteoglossum formosum</name>
    <dbReference type="NCBI Taxonomy" id="113540"/>
    <lineage>
        <taxon>Eukaryota</taxon>
        <taxon>Metazoa</taxon>
        <taxon>Chordata</taxon>
        <taxon>Craniata</taxon>
        <taxon>Vertebrata</taxon>
        <taxon>Euteleostomi</taxon>
        <taxon>Actinopterygii</taxon>
        <taxon>Neopterygii</taxon>
        <taxon>Teleostei</taxon>
        <taxon>Osteoglossocephala</taxon>
        <taxon>Osteoglossomorpha</taxon>
        <taxon>Osteoglossiformes</taxon>
        <taxon>Osteoglossidae</taxon>
        <taxon>Scleropages</taxon>
    </lineage>
</organism>
<reference evidence="11" key="3">
    <citation type="submission" date="2025-05" db="UniProtKB">
        <authorList>
            <consortium name="Ensembl"/>
        </authorList>
    </citation>
    <scope>IDENTIFICATION</scope>
</reference>
<evidence type="ECO:0000313" key="12">
    <source>
        <dbReference type="Proteomes" id="UP000034805"/>
    </source>
</evidence>
<dbReference type="Gene3D" id="3.40.50.300">
    <property type="entry name" value="P-loop containing nucleotide triphosphate hydrolases"/>
    <property type="match status" value="1"/>
</dbReference>
<proteinExistence type="inferred from homology"/>
<keyword evidence="8" id="KW-0539">Nucleus</keyword>
<gene>
    <name evidence="11" type="primary">ELP6</name>
    <name evidence="10" type="ORF">Z043_116371</name>
</gene>
<sequence>MFPELNSILSISPENIPQGQFVVLSDRSGDASFLIHHFLSLYLRAGCKVCFLGLVQSFSHYSAIAQRLGISLPQARERGQLVFLEGLKESLGELLLEDVGPGEGPLDFLRCPQSDLRSLFAFVRRSVSKGVEWGPPVLLVDDVSVLLSLGVTVGALQDFSHYCKAALCRELKGNMVMLVRVEEDEEEEQSSELLLKALSHQCSLALHVQGLSTGYCKDIHGQVEVCWRGGAAPTAGFQQQKKLFQYKVHDKGATFFARGTSSAIL</sequence>
<accession>A0A0P7UYK6</accession>
<reference evidence="11 13" key="2">
    <citation type="submission" date="2019-04" db="EMBL/GenBank/DDBJ databases">
        <authorList>
            <consortium name="Wellcome Sanger Institute Data Sharing"/>
        </authorList>
    </citation>
    <scope>NUCLEOTIDE SEQUENCE [LARGE SCALE GENOMIC DNA]</scope>
</reference>
<comment type="subcellular location">
    <subcellularLocation>
        <location evidence="2">Cytoplasm</location>
    </subcellularLocation>
    <subcellularLocation>
        <location evidence="1">Nucleus</location>
    </subcellularLocation>
</comment>
<dbReference type="AlphaFoldDB" id="A0A0P7UYK6"/>
<evidence type="ECO:0000313" key="10">
    <source>
        <dbReference type="EMBL" id="KPP65227.1"/>
    </source>
</evidence>
<evidence type="ECO:0000256" key="8">
    <source>
        <dbReference type="ARBA" id="ARBA00023242"/>
    </source>
</evidence>
<dbReference type="RefSeq" id="XP_018590084.1">
    <property type="nucleotide sequence ID" value="XM_018734568.2"/>
</dbReference>
<dbReference type="FunFam" id="3.40.50.300:FF:001078">
    <property type="entry name" value="Elongator acetyltransferase complex subunit 6"/>
    <property type="match status" value="1"/>
</dbReference>
<dbReference type="STRING" id="113540.ENSSFOP00015013578"/>
<dbReference type="Proteomes" id="UP000694397">
    <property type="component" value="Chromosome 18"/>
</dbReference>